<keyword evidence="13" id="KW-0413">Isomerase</keyword>
<evidence type="ECO:0000256" key="1">
    <source>
        <dbReference type="ARBA" id="ARBA00001966"/>
    </source>
</evidence>
<dbReference type="InterPro" id="IPR011545">
    <property type="entry name" value="DEAD/DEAH_box_helicase_dom"/>
</dbReference>
<evidence type="ECO:0000256" key="2">
    <source>
        <dbReference type="ARBA" id="ARBA00022485"/>
    </source>
</evidence>
<dbReference type="Gene3D" id="1.10.275.40">
    <property type="match status" value="1"/>
</dbReference>
<comment type="catalytic activity">
    <reaction evidence="16">
        <text>ATP + H2O = ADP + phosphate + H(+)</text>
        <dbReference type="Rhea" id="RHEA:13065"/>
        <dbReference type="ChEBI" id="CHEBI:15377"/>
        <dbReference type="ChEBI" id="CHEBI:15378"/>
        <dbReference type="ChEBI" id="CHEBI:30616"/>
        <dbReference type="ChEBI" id="CHEBI:43474"/>
        <dbReference type="ChEBI" id="CHEBI:456216"/>
        <dbReference type="EC" id="5.6.2.3"/>
    </reaction>
</comment>
<dbReference type="InterPro" id="IPR014013">
    <property type="entry name" value="Helic_SF1/SF2_ATP-bd_DinG/Rad3"/>
</dbReference>
<dbReference type="Pfam" id="PF13307">
    <property type="entry name" value="Helicase_C_2"/>
    <property type="match status" value="1"/>
</dbReference>
<keyword evidence="8" id="KW-0067">ATP-binding</keyword>
<dbReference type="SMART" id="SM00491">
    <property type="entry name" value="HELICc2"/>
    <property type="match status" value="1"/>
</dbReference>
<proteinExistence type="inferred from homology"/>
<dbReference type="RefSeq" id="WP_149678862.1">
    <property type="nucleotide sequence ID" value="NZ_FQZP01000028.1"/>
</dbReference>
<dbReference type="GO" id="GO:0043139">
    <property type="term" value="F:5'-3' DNA helicase activity"/>
    <property type="evidence" value="ECO:0007669"/>
    <property type="project" value="UniProtKB-EC"/>
</dbReference>
<evidence type="ECO:0000313" key="18">
    <source>
        <dbReference type="EMBL" id="SHJ15325.1"/>
    </source>
</evidence>
<keyword evidence="3" id="KW-0479">Metal-binding</keyword>
<keyword evidence="9" id="KW-0408">Iron</keyword>
<keyword evidence="7" id="KW-0347">Helicase</keyword>
<dbReference type="InterPro" id="IPR006554">
    <property type="entry name" value="Helicase-like_DEXD_c2"/>
</dbReference>
<protein>
    <recommendedName>
        <fullName evidence="15">DNA 5'-3' helicase</fullName>
        <ecNumber evidence="15">5.6.2.3</ecNumber>
    </recommendedName>
</protein>
<keyword evidence="12" id="KW-0234">DNA repair</keyword>
<evidence type="ECO:0000256" key="10">
    <source>
        <dbReference type="ARBA" id="ARBA00023014"/>
    </source>
</evidence>
<keyword evidence="5" id="KW-0227">DNA damage</keyword>
<evidence type="ECO:0000259" key="17">
    <source>
        <dbReference type="PROSITE" id="PS51193"/>
    </source>
</evidence>
<dbReference type="Gene3D" id="1.10.30.20">
    <property type="entry name" value="Bacterial XPD DNA helicase, FeS cluster domain"/>
    <property type="match status" value="1"/>
</dbReference>
<dbReference type="PANTHER" id="PTHR11472">
    <property type="entry name" value="DNA REPAIR DEAD HELICASE RAD3/XP-D SUBFAMILY MEMBER"/>
    <property type="match status" value="1"/>
</dbReference>
<evidence type="ECO:0000256" key="7">
    <source>
        <dbReference type="ARBA" id="ARBA00022806"/>
    </source>
</evidence>
<keyword evidence="11" id="KW-0238">DNA-binding</keyword>
<reference evidence="18 19" key="1">
    <citation type="submission" date="2016-11" db="EMBL/GenBank/DDBJ databases">
        <authorList>
            <person name="Varghese N."/>
            <person name="Submissions S."/>
        </authorList>
    </citation>
    <scope>NUCLEOTIDE SEQUENCE [LARGE SCALE GENOMIC DNA]</scope>
    <source>
        <strain evidence="18 19">DSM 19027</strain>
    </source>
</reference>
<dbReference type="PROSITE" id="PS51193">
    <property type="entry name" value="HELICASE_ATP_BIND_2"/>
    <property type="match status" value="1"/>
</dbReference>
<keyword evidence="19" id="KW-1185">Reference proteome</keyword>
<evidence type="ECO:0000313" key="19">
    <source>
        <dbReference type="Proteomes" id="UP000324781"/>
    </source>
</evidence>
<dbReference type="Pfam" id="PF06733">
    <property type="entry name" value="DEAD_2"/>
    <property type="match status" value="1"/>
</dbReference>
<evidence type="ECO:0000256" key="9">
    <source>
        <dbReference type="ARBA" id="ARBA00023004"/>
    </source>
</evidence>
<dbReference type="OrthoDB" id="9765586at2"/>
<dbReference type="GO" id="GO:0006281">
    <property type="term" value="P:DNA repair"/>
    <property type="evidence" value="ECO:0007669"/>
    <property type="project" value="UniProtKB-KW"/>
</dbReference>
<name>A0A1M6GZM0_9FIRM</name>
<dbReference type="GO" id="GO:0046872">
    <property type="term" value="F:metal ion binding"/>
    <property type="evidence" value="ECO:0007669"/>
    <property type="project" value="UniProtKB-KW"/>
</dbReference>
<evidence type="ECO:0000256" key="3">
    <source>
        <dbReference type="ARBA" id="ARBA00022723"/>
    </source>
</evidence>
<gene>
    <name evidence="18" type="ORF">SAMN05444373_10284</name>
</gene>
<dbReference type="SMART" id="SM00487">
    <property type="entry name" value="DEXDc"/>
    <property type="match status" value="1"/>
</dbReference>
<dbReference type="InterPro" id="IPR042493">
    <property type="entry name" value="XPD_DNA_FeS"/>
</dbReference>
<dbReference type="GO" id="GO:0016818">
    <property type="term" value="F:hydrolase activity, acting on acid anhydrides, in phosphorus-containing anhydrides"/>
    <property type="evidence" value="ECO:0007669"/>
    <property type="project" value="InterPro"/>
</dbReference>
<dbReference type="InterPro" id="IPR027417">
    <property type="entry name" value="P-loop_NTPase"/>
</dbReference>
<feature type="domain" description="Helicase ATP-binding" evidence="17">
    <location>
        <begin position="222"/>
        <end position="476"/>
    </location>
</feature>
<dbReference type="AlphaFoldDB" id="A0A1M6GZM0"/>
<evidence type="ECO:0000256" key="13">
    <source>
        <dbReference type="ARBA" id="ARBA00023235"/>
    </source>
</evidence>
<accession>A0A1M6GZM0</accession>
<evidence type="ECO:0000256" key="4">
    <source>
        <dbReference type="ARBA" id="ARBA00022741"/>
    </source>
</evidence>
<evidence type="ECO:0000256" key="12">
    <source>
        <dbReference type="ARBA" id="ARBA00023204"/>
    </source>
</evidence>
<dbReference type="GO" id="GO:0003677">
    <property type="term" value="F:DNA binding"/>
    <property type="evidence" value="ECO:0007669"/>
    <property type="project" value="UniProtKB-KW"/>
</dbReference>
<keyword evidence="10" id="KW-0411">Iron-sulfur</keyword>
<dbReference type="GO" id="GO:0005524">
    <property type="term" value="F:ATP binding"/>
    <property type="evidence" value="ECO:0007669"/>
    <property type="project" value="UniProtKB-KW"/>
</dbReference>
<evidence type="ECO:0000256" key="15">
    <source>
        <dbReference type="ARBA" id="ARBA00044969"/>
    </source>
</evidence>
<dbReference type="EC" id="5.6.2.3" evidence="15"/>
<evidence type="ECO:0000256" key="11">
    <source>
        <dbReference type="ARBA" id="ARBA00023125"/>
    </source>
</evidence>
<dbReference type="InterPro" id="IPR014001">
    <property type="entry name" value="Helicase_ATP-bd"/>
</dbReference>
<dbReference type="InterPro" id="IPR011604">
    <property type="entry name" value="PDDEXK-like_dom_sf"/>
</dbReference>
<sequence>MARKKKGKTTEPAIIETEEKSFADESTGNFVRADDAEQEQPYPVFKVSVRNLVAFSIPEDTTWSFTSYAQLQEGSQAHAEIQNRHKALGTYRPEVYLTYSCRTKNCIVEISGRADGIWELENEAIIHEIKTTSTQLSEIHEDFSEAHWAQGKCYAFIYAAHKNLQRITVRLTYLHRASGKEKSFERTFSRDALEKFMKSLVHPFAGWALSQAKWRQVRDLSIQALEFPYPAYRTGQKLLAYNTYRCIQDGKRLFAQAPTGTGKTMGVLYPAIKALAEGSIQRIFYLTAKTTTQHVAENALKLLADQGLRLRVLTLTAKDKICPHLIRECYSEKCIYLQGYASRSRKAIKELIRKTDTYHRDNIAETAMKHTLCPFEFSLDLALQCDVIICDYNYVFDPRVSLKRFFQQKSREDCVLLIDEAHNLFDRAREIYSASISKKEVLEMARRIREDLPAVAKSLRGISRTLASLEKQTAQDRNEAAGVSYHASPVLPDALLAPVEAFISETELWMLTRGDEEKEYTEDLVTLFFDLLHFKNIAELYSSEYRTMITGTGSHLRLTLLCLDPGGMLDKIMDTARSAILFSATLSPLSYFRDILGGRREDATLRLPSPFPRENLLVVNEDCVETRFRYREKYLERVALAIHQWVKCRTGNYMVFFPSYQYMTDVLEIFRELGGTFRVLCQEREMDEASRSAFLKEFDNFGDVTRIGFCVMGGIFGEGIDLVGDRLTGVVIVGIGLPQVCPELEIMRRYYDEKLGSGFSYAYTYPGINRVLQASGRLIRTENDRGALLLIDSRFAQPDCIRLLPDEWCPIPRTSMGVDIEACVRQFWEKS</sequence>
<dbReference type="Proteomes" id="UP000324781">
    <property type="component" value="Unassembled WGS sequence"/>
</dbReference>
<dbReference type="GO" id="GO:0051539">
    <property type="term" value="F:4 iron, 4 sulfur cluster binding"/>
    <property type="evidence" value="ECO:0007669"/>
    <property type="project" value="UniProtKB-KW"/>
</dbReference>
<dbReference type="Gene3D" id="3.40.50.300">
    <property type="entry name" value="P-loop containing nucleotide triphosphate hydrolases"/>
    <property type="match status" value="2"/>
</dbReference>
<dbReference type="InterPro" id="IPR045028">
    <property type="entry name" value="DinG/Rad3-like"/>
</dbReference>
<dbReference type="EMBL" id="FQZP01000028">
    <property type="protein sequence ID" value="SHJ15325.1"/>
    <property type="molecule type" value="Genomic_DNA"/>
</dbReference>
<organism evidence="18 19">
    <name type="scientific">Thermoclostridium caenicola</name>
    <dbReference type="NCBI Taxonomy" id="659425"/>
    <lineage>
        <taxon>Bacteria</taxon>
        <taxon>Bacillati</taxon>
        <taxon>Bacillota</taxon>
        <taxon>Clostridia</taxon>
        <taxon>Eubacteriales</taxon>
        <taxon>Oscillospiraceae</taxon>
        <taxon>Thermoclostridium</taxon>
    </lineage>
</organism>
<comment type="cofactor">
    <cofactor evidence="1">
        <name>[4Fe-4S] cluster</name>
        <dbReference type="ChEBI" id="CHEBI:49883"/>
    </cofactor>
</comment>
<comment type="similarity">
    <text evidence="14">Belongs to the helicase family. DinG subfamily.</text>
</comment>
<evidence type="ECO:0000256" key="14">
    <source>
        <dbReference type="ARBA" id="ARBA00038058"/>
    </source>
</evidence>
<dbReference type="SMART" id="SM00488">
    <property type="entry name" value="DEXDc2"/>
    <property type="match status" value="1"/>
</dbReference>
<dbReference type="SUPFAM" id="SSF52540">
    <property type="entry name" value="P-loop containing nucleoside triphosphate hydrolases"/>
    <property type="match status" value="2"/>
</dbReference>
<evidence type="ECO:0000256" key="5">
    <source>
        <dbReference type="ARBA" id="ARBA00022763"/>
    </source>
</evidence>
<evidence type="ECO:0000256" key="8">
    <source>
        <dbReference type="ARBA" id="ARBA00022840"/>
    </source>
</evidence>
<dbReference type="InterPro" id="IPR006555">
    <property type="entry name" value="ATP-dep_Helicase_C"/>
</dbReference>
<evidence type="ECO:0000256" key="16">
    <source>
        <dbReference type="ARBA" id="ARBA00048954"/>
    </source>
</evidence>
<evidence type="ECO:0000256" key="6">
    <source>
        <dbReference type="ARBA" id="ARBA00022801"/>
    </source>
</evidence>
<keyword evidence="6" id="KW-0378">Hydrolase</keyword>
<keyword evidence="2" id="KW-0004">4Fe-4S</keyword>
<dbReference type="InterPro" id="IPR010614">
    <property type="entry name" value="RAD3-like_helicase_DEAD"/>
</dbReference>
<dbReference type="Gene3D" id="3.90.320.10">
    <property type="match status" value="1"/>
</dbReference>
<dbReference type="PANTHER" id="PTHR11472:SF34">
    <property type="entry name" value="REGULATOR OF TELOMERE ELONGATION HELICASE 1"/>
    <property type="match status" value="1"/>
</dbReference>
<keyword evidence="4" id="KW-0547">Nucleotide-binding</keyword>
<dbReference type="Pfam" id="PF00270">
    <property type="entry name" value="DEAD"/>
    <property type="match status" value="1"/>
</dbReference>